<dbReference type="AlphaFoldDB" id="A0A7T5R399"/>
<gene>
    <name evidence="1" type="ORF">HYS17_02625</name>
</gene>
<evidence type="ECO:0000313" key="1">
    <source>
        <dbReference type="EMBL" id="QQG36687.1"/>
    </source>
</evidence>
<reference evidence="1 2" key="1">
    <citation type="submission" date="2020-07" db="EMBL/GenBank/DDBJ databases">
        <title>Huge and variable diversity of episymbiotic CPR bacteria and DPANN archaea in groundwater ecosystems.</title>
        <authorList>
            <person name="He C.Y."/>
            <person name="Keren R."/>
            <person name="Whittaker M."/>
            <person name="Farag I.F."/>
            <person name="Doudna J."/>
            <person name="Cate J.H.D."/>
            <person name="Banfield J.F."/>
        </authorList>
    </citation>
    <scope>NUCLEOTIDE SEQUENCE [LARGE SCALE GENOMIC DNA]</scope>
    <source>
        <strain evidence="1">NC_groundwater_70_Ag_B-0.1um_54_66</strain>
    </source>
</reference>
<proteinExistence type="predicted"/>
<evidence type="ECO:0000313" key="2">
    <source>
        <dbReference type="Proteomes" id="UP000595362"/>
    </source>
</evidence>
<sequence>MKDIFDHSSVGMPGHMIDVDWEAKSAGKSEDETAAAITRAITDNFDVAGERIGLVAPLSPNIGGRVKSWFTAKP</sequence>
<dbReference type="EMBL" id="CP066681">
    <property type="protein sequence ID" value="QQG36687.1"/>
    <property type="molecule type" value="Genomic_DNA"/>
</dbReference>
<accession>A0A7T5R399</accession>
<organism evidence="1 2">
    <name type="scientific">Micavibrio aeruginosavorus</name>
    <dbReference type="NCBI Taxonomy" id="349221"/>
    <lineage>
        <taxon>Bacteria</taxon>
        <taxon>Pseudomonadati</taxon>
        <taxon>Bdellovibrionota</taxon>
        <taxon>Bdellovibrionia</taxon>
        <taxon>Bdellovibrionales</taxon>
        <taxon>Pseudobdellovibrionaceae</taxon>
        <taxon>Micavibrio</taxon>
    </lineage>
</organism>
<dbReference type="Proteomes" id="UP000595362">
    <property type="component" value="Chromosome"/>
</dbReference>
<name>A0A7T5R399_9BACT</name>
<protein>
    <submittedName>
        <fullName evidence="1">Uncharacterized protein</fullName>
    </submittedName>
</protein>